<dbReference type="Pfam" id="PF00005">
    <property type="entry name" value="ABC_tran"/>
    <property type="match status" value="1"/>
</dbReference>
<dbReference type="InterPro" id="IPR050095">
    <property type="entry name" value="ECF_ABC_transporter_ATP-bd"/>
</dbReference>
<dbReference type="NCBIfam" id="TIGR04520">
    <property type="entry name" value="ECF_ATPase_1"/>
    <property type="match status" value="1"/>
</dbReference>
<evidence type="ECO:0000256" key="4">
    <source>
        <dbReference type="ARBA" id="ARBA00022475"/>
    </source>
</evidence>
<dbReference type="NCBIfam" id="NF010167">
    <property type="entry name" value="PRK13648.1"/>
    <property type="match status" value="1"/>
</dbReference>
<proteinExistence type="inferred from homology"/>
<evidence type="ECO:0000259" key="9">
    <source>
        <dbReference type="PROSITE" id="PS50893"/>
    </source>
</evidence>
<keyword evidence="3" id="KW-0813">Transport</keyword>
<name>A0NI31_OENOE</name>
<dbReference type="PANTHER" id="PTHR43553">
    <property type="entry name" value="HEAVY METAL TRANSPORTER"/>
    <property type="match status" value="1"/>
</dbReference>
<dbReference type="GO" id="GO:0005524">
    <property type="term" value="F:ATP binding"/>
    <property type="evidence" value="ECO:0007669"/>
    <property type="project" value="UniProtKB-KW"/>
</dbReference>
<comment type="caution">
    <text evidence="10">The sequence shown here is derived from an EMBL/GenBank/DDBJ whole genome shotgun (WGS) entry which is preliminary data.</text>
</comment>
<dbReference type="InterPro" id="IPR015856">
    <property type="entry name" value="ABC_transpr_CbiO/EcfA_su"/>
</dbReference>
<evidence type="ECO:0000256" key="2">
    <source>
        <dbReference type="ARBA" id="ARBA00005417"/>
    </source>
</evidence>
<dbReference type="GO" id="GO:0042626">
    <property type="term" value="F:ATPase-coupled transmembrane transporter activity"/>
    <property type="evidence" value="ECO:0007669"/>
    <property type="project" value="TreeGrafter"/>
</dbReference>
<keyword evidence="4" id="KW-1003">Cell membrane</keyword>
<sequence>MEDFLSNKALEIKNLSFKYRHNSKETLKKINLSVEKGKWLSILGRNGSGKTTLIKLAAGLLENSSKGSIKIFDQEVNQANFASIKEHIGMVFQNPDNQFVGPTVQDDVAFGLENKSIERNEMIERVDSALKDVEMIEFANREPNSLSGGQKQRVALASVLALQPDIIILDEATSMLDPKGRKSLLKLVQKLRSQYKITVIAITHDIQEIEQSDQVIIIDGGKKKLEGKPAKILIEDEKLESFGLEVPFTRRVRKRLFELGIILPNDYESKEMVANKIWKYYSKM</sequence>
<comment type="similarity">
    <text evidence="2">Belongs to the ABC transporter superfamily.</text>
</comment>
<evidence type="ECO:0000256" key="8">
    <source>
        <dbReference type="ARBA" id="ARBA00023136"/>
    </source>
</evidence>
<dbReference type="SMART" id="SM00382">
    <property type="entry name" value="AAA"/>
    <property type="match status" value="1"/>
</dbReference>
<dbReference type="PANTHER" id="PTHR43553:SF24">
    <property type="entry name" value="ENERGY-COUPLING FACTOR TRANSPORTER ATP-BINDING PROTEIN ECFA1"/>
    <property type="match status" value="1"/>
</dbReference>
<protein>
    <submittedName>
        <fullName evidence="10">ABC-type cobalt transport system, ATP-binding protein</fullName>
    </submittedName>
</protein>
<evidence type="ECO:0000313" key="10">
    <source>
        <dbReference type="EMBL" id="EAV39835.1"/>
    </source>
</evidence>
<dbReference type="InterPro" id="IPR017871">
    <property type="entry name" value="ABC_transporter-like_CS"/>
</dbReference>
<dbReference type="FunFam" id="3.40.50.300:FF:000224">
    <property type="entry name" value="Energy-coupling factor transporter ATP-binding protein EcfA"/>
    <property type="match status" value="1"/>
</dbReference>
<feature type="domain" description="ABC transporter" evidence="9">
    <location>
        <begin position="10"/>
        <end position="245"/>
    </location>
</feature>
<dbReference type="InterPro" id="IPR027417">
    <property type="entry name" value="P-loop_NTPase"/>
</dbReference>
<dbReference type="CDD" id="cd03225">
    <property type="entry name" value="ABC_cobalt_CbiO_domain1"/>
    <property type="match status" value="1"/>
</dbReference>
<evidence type="ECO:0000256" key="5">
    <source>
        <dbReference type="ARBA" id="ARBA00022741"/>
    </source>
</evidence>
<organism evidence="10 11">
    <name type="scientific">Oenococcus oeni ATCC BAA-1163</name>
    <dbReference type="NCBI Taxonomy" id="379360"/>
    <lineage>
        <taxon>Bacteria</taxon>
        <taxon>Bacillati</taxon>
        <taxon>Bacillota</taxon>
        <taxon>Bacilli</taxon>
        <taxon>Lactobacillales</taxon>
        <taxon>Lactobacillaceae</taxon>
        <taxon>Oenococcus</taxon>
    </lineage>
</organism>
<keyword evidence="6 10" id="KW-0067">ATP-binding</keyword>
<dbReference type="PROSITE" id="PS00211">
    <property type="entry name" value="ABC_TRANSPORTER_1"/>
    <property type="match status" value="1"/>
</dbReference>
<accession>A0NI31</accession>
<dbReference type="InterPro" id="IPR030947">
    <property type="entry name" value="EcfA_1"/>
</dbReference>
<keyword evidence="8" id="KW-0472">Membrane</keyword>
<comment type="subcellular location">
    <subcellularLocation>
        <location evidence="1">Cell membrane</location>
        <topology evidence="1">Peripheral membrane protein</topology>
    </subcellularLocation>
</comment>
<evidence type="ECO:0000256" key="1">
    <source>
        <dbReference type="ARBA" id="ARBA00004202"/>
    </source>
</evidence>
<dbReference type="GO" id="GO:0043190">
    <property type="term" value="C:ATP-binding cassette (ABC) transporter complex"/>
    <property type="evidence" value="ECO:0007669"/>
    <property type="project" value="TreeGrafter"/>
</dbReference>
<dbReference type="InterPro" id="IPR003593">
    <property type="entry name" value="AAA+_ATPase"/>
</dbReference>
<evidence type="ECO:0000313" key="11">
    <source>
        <dbReference type="Proteomes" id="UP000003346"/>
    </source>
</evidence>
<dbReference type="HOGENOM" id="CLU_000604_1_22_9"/>
<dbReference type="Gene3D" id="3.40.50.300">
    <property type="entry name" value="P-loop containing nucleotide triphosphate hydrolases"/>
    <property type="match status" value="1"/>
</dbReference>
<keyword evidence="7" id="KW-1278">Translocase</keyword>
<evidence type="ECO:0000256" key="7">
    <source>
        <dbReference type="ARBA" id="ARBA00022967"/>
    </source>
</evidence>
<gene>
    <name evidence="10" type="primary">cbiO</name>
    <name evidence="10" type="ORF">OENOO_44009</name>
</gene>
<keyword evidence="5" id="KW-0547">Nucleotide-binding</keyword>
<dbReference type="PROSITE" id="PS50893">
    <property type="entry name" value="ABC_TRANSPORTER_2"/>
    <property type="match status" value="1"/>
</dbReference>
<dbReference type="GO" id="GO:0016887">
    <property type="term" value="F:ATP hydrolysis activity"/>
    <property type="evidence" value="ECO:0007669"/>
    <property type="project" value="InterPro"/>
</dbReference>
<dbReference type="SUPFAM" id="SSF52540">
    <property type="entry name" value="P-loop containing nucleoside triphosphate hydrolases"/>
    <property type="match status" value="1"/>
</dbReference>
<evidence type="ECO:0000256" key="3">
    <source>
        <dbReference type="ARBA" id="ARBA00022448"/>
    </source>
</evidence>
<evidence type="ECO:0000256" key="6">
    <source>
        <dbReference type="ARBA" id="ARBA00022840"/>
    </source>
</evidence>
<dbReference type="InterPro" id="IPR003439">
    <property type="entry name" value="ABC_transporter-like_ATP-bd"/>
</dbReference>
<dbReference type="EMBL" id="AAUV01000039">
    <property type="protein sequence ID" value="EAV39835.1"/>
    <property type="molecule type" value="Genomic_DNA"/>
</dbReference>
<reference evidence="10 11" key="1">
    <citation type="submission" date="2006-11" db="EMBL/GenBank/DDBJ databases">
        <authorList>
            <consortium name="Laboratoire de Microbiologie (Universite Bourgogne)"/>
            <consortium name="GENOME Express"/>
            <consortium name="UMR Oenologie Ampelologie (Universite Bordeaux 2)"/>
            <person name="Guzzo J."/>
        </authorList>
    </citation>
    <scope>NUCLEOTIDE SEQUENCE [LARGE SCALE GENOMIC DNA]</scope>
    <source>
        <strain evidence="10 11">ATCC BAA-1163</strain>
    </source>
</reference>
<dbReference type="Proteomes" id="UP000003346">
    <property type="component" value="Unassembled WGS sequence"/>
</dbReference>
<dbReference type="AlphaFoldDB" id="A0NI31"/>